<proteinExistence type="predicted"/>
<gene>
    <name evidence="1" type="ORF">LCGC14_1873200</name>
</gene>
<dbReference type="EMBL" id="LAZR01019145">
    <property type="protein sequence ID" value="KKL93588.1"/>
    <property type="molecule type" value="Genomic_DNA"/>
</dbReference>
<accession>A0A0F9G4I6</accession>
<sequence>MSKPRRKRTHGLTLNRMLLGDGVVAKCPGQLSTANDLADLANSAAPSVEERERELHDAAVYAYKEFFEFHILTHITGEDHSCATATAART</sequence>
<protein>
    <submittedName>
        <fullName evidence="1">Uncharacterized protein</fullName>
    </submittedName>
</protein>
<dbReference type="AlphaFoldDB" id="A0A0F9G4I6"/>
<organism evidence="1">
    <name type="scientific">marine sediment metagenome</name>
    <dbReference type="NCBI Taxonomy" id="412755"/>
    <lineage>
        <taxon>unclassified sequences</taxon>
        <taxon>metagenomes</taxon>
        <taxon>ecological metagenomes</taxon>
    </lineage>
</organism>
<name>A0A0F9G4I6_9ZZZZ</name>
<comment type="caution">
    <text evidence="1">The sequence shown here is derived from an EMBL/GenBank/DDBJ whole genome shotgun (WGS) entry which is preliminary data.</text>
</comment>
<evidence type="ECO:0000313" key="1">
    <source>
        <dbReference type="EMBL" id="KKL93588.1"/>
    </source>
</evidence>
<reference evidence="1" key="1">
    <citation type="journal article" date="2015" name="Nature">
        <title>Complex archaea that bridge the gap between prokaryotes and eukaryotes.</title>
        <authorList>
            <person name="Spang A."/>
            <person name="Saw J.H."/>
            <person name="Jorgensen S.L."/>
            <person name="Zaremba-Niedzwiedzka K."/>
            <person name="Martijn J."/>
            <person name="Lind A.E."/>
            <person name="van Eijk R."/>
            <person name="Schleper C."/>
            <person name="Guy L."/>
            <person name="Ettema T.J."/>
        </authorList>
    </citation>
    <scope>NUCLEOTIDE SEQUENCE</scope>
</reference>